<dbReference type="InParanoid" id="A0A0G4GGE1"/>
<keyword evidence="4" id="KW-0716">Sensory transduction</keyword>
<keyword evidence="10" id="KW-0675">Receptor</keyword>
<evidence type="ECO:0000256" key="12">
    <source>
        <dbReference type="SAM" id="SignalP"/>
    </source>
</evidence>
<evidence type="ECO:0000256" key="9">
    <source>
        <dbReference type="ARBA" id="ARBA00023136"/>
    </source>
</evidence>
<evidence type="ECO:0000256" key="11">
    <source>
        <dbReference type="SAM" id="Phobius"/>
    </source>
</evidence>
<proteinExistence type="inferred from homology"/>
<evidence type="ECO:0000313" key="14">
    <source>
        <dbReference type="Proteomes" id="UP000041254"/>
    </source>
</evidence>
<evidence type="ECO:0000256" key="10">
    <source>
        <dbReference type="ARBA" id="ARBA00023170"/>
    </source>
</evidence>
<keyword evidence="6" id="KW-0681">Retinal protein</keyword>
<gene>
    <name evidence="13" type="ORF">Vbra_17777</name>
</gene>
<dbReference type="PANTHER" id="PTHR28286:SF2">
    <property type="entry name" value="BACTERIORHODOPSIN _OPSIN, NOPA (EUROFUNG)"/>
    <property type="match status" value="1"/>
</dbReference>
<evidence type="ECO:0008006" key="15">
    <source>
        <dbReference type="Google" id="ProtNLM"/>
    </source>
</evidence>
<feature type="transmembrane region" description="Helical" evidence="11">
    <location>
        <begin position="273"/>
        <end position="293"/>
    </location>
</feature>
<dbReference type="VEuPathDB" id="CryptoDB:Vbra_17777"/>
<dbReference type="GO" id="GO:0007602">
    <property type="term" value="P:phototransduction"/>
    <property type="evidence" value="ECO:0007669"/>
    <property type="project" value="UniProtKB-KW"/>
</dbReference>
<dbReference type="SMART" id="SM01021">
    <property type="entry name" value="Bac_rhodopsin"/>
    <property type="match status" value="1"/>
</dbReference>
<dbReference type="EMBL" id="CDMY01000656">
    <property type="protein sequence ID" value="CEM28689.1"/>
    <property type="molecule type" value="Genomic_DNA"/>
</dbReference>
<feature type="transmembrane region" description="Helical" evidence="11">
    <location>
        <begin position="176"/>
        <end position="197"/>
    </location>
</feature>
<feature type="transmembrane region" description="Helical" evidence="11">
    <location>
        <begin position="151"/>
        <end position="169"/>
    </location>
</feature>
<reference evidence="13 14" key="1">
    <citation type="submission" date="2014-11" db="EMBL/GenBank/DDBJ databases">
        <authorList>
            <person name="Zhu J."/>
            <person name="Qi W."/>
            <person name="Song R."/>
        </authorList>
    </citation>
    <scope>NUCLEOTIDE SEQUENCE [LARGE SCALE GENOMIC DNA]</scope>
</reference>
<dbReference type="Proteomes" id="UP000041254">
    <property type="component" value="Unassembled WGS sequence"/>
</dbReference>
<comment type="subcellular location">
    <subcellularLocation>
        <location evidence="1">Membrane</location>
        <topology evidence="1">Multi-pass membrane protein</topology>
    </subcellularLocation>
</comment>
<dbReference type="InterPro" id="IPR001425">
    <property type="entry name" value="Arc/bac/fun_rhodopsins"/>
</dbReference>
<protein>
    <recommendedName>
        <fullName evidence="15">Bacteriorhodopsin</fullName>
    </recommendedName>
</protein>
<dbReference type="AlphaFoldDB" id="A0A0G4GGE1"/>
<dbReference type="PRINTS" id="PR00251">
    <property type="entry name" value="BACTRLOPSIN"/>
</dbReference>
<dbReference type="InterPro" id="IPR018229">
    <property type="entry name" value="Rhodopsin_retinal_BS"/>
</dbReference>
<feature type="signal peptide" evidence="12">
    <location>
        <begin position="1"/>
        <end position="19"/>
    </location>
</feature>
<feature type="chain" id="PRO_5005190135" description="Bacteriorhodopsin" evidence="12">
    <location>
        <begin position="20"/>
        <end position="309"/>
    </location>
</feature>
<sequence length="309" mass="33881">MRALFVIALAITLTAAVFADDAAVDTSDVQHIEQREQPEQPQQQPKAFRHADATELLSAEAEAPRLEATAGYKASTPTTIGRTVLWVGFACMALSTLYFVQQAYSFEIFQRKFHYVSAGITGIAALAYLCMSLDIGVSSDEGGRSFYWARYVDWTLTTPLLLVDLGLLAGVHYNELIYVIIMDILMIVAGLIGGLYADDPYKGWPLFVFGMIVFLPIILSLTTSMKEKALSFASDVGARFNQLSVMTVLLWSAYPVVWVIAEGTKVIPVDLEIVLYAILDVSAKCLFGFILLANRSLIERATGQALAAQ</sequence>
<feature type="transmembrane region" description="Helical" evidence="11">
    <location>
        <begin position="83"/>
        <end position="101"/>
    </location>
</feature>
<dbReference type="PANTHER" id="PTHR28286">
    <property type="match status" value="1"/>
</dbReference>
<dbReference type="GO" id="GO:0009881">
    <property type="term" value="F:photoreceptor activity"/>
    <property type="evidence" value="ECO:0007669"/>
    <property type="project" value="UniProtKB-KW"/>
</dbReference>
<comment type="similarity">
    <text evidence="2">Belongs to the archaeal/bacterial/fungal opsin family.</text>
</comment>
<keyword evidence="12" id="KW-0732">Signal</keyword>
<evidence type="ECO:0000256" key="5">
    <source>
        <dbReference type="ARBA" id="ARBA00022692"/>
    </source>
</evidence>
<dbReference type="Gene3D" id="1.20.1070.10">
    <property type="entry name" value="Rhodopsin 7-helix transmembrane proteins"/>
    <property type="match status" value="1"/>
</dbReference>
<dbReference type="GO" id="GO:0005216">
    <property type="term" value="F:monoatomic ion channel activity"/>
    <property type="evidence" value="ECO:0007669"/>
    <property type="project" value="InterPro"/>
</dbReference>
<feature type="transmembrane region" description="Helical" evidence="11">
    <location>
        <begin position="113"/>
        <end position="131"/>
    </location>
</feature>
<keyword evidence="7 11" id="KW-1133">Transmembrane helix</keyword>
<feature type="transmembrane region" description="Helical" evidence="11">
    <location>
        <begin position="203"/>
        <end position="222"/>
    </location>
</feature>
<keyword evidence="8" id="KW-0157">Chromophore</keyword>
<dbReference type="PROSITE" id="PS00950">
    <property type="entry name" value="BACTERIAL_OPSIN_1"/>
    <property type="match status" value="1"/>
</dbReference>
<keyword evidence="3" id="KW-0600">Photoreceptor protein</keyword>
<organism evidence="13 14">
    <name type="scientific">Vitrella brassicaformis (strain CCMP3155)</name>
    <dbReference type="NCBI Taxonomy" id="1169540"/>
    <lineage>
        <taxon>Eukaryota</taxon>
        <taxon>Sar</taxon>
        <taxon>Alveolata</taxon>
        <taxon>Colpodellida</taxon>
        <taxon>Vitrellaceae</taxon>
        <taxon>Vitrella</taxon>
    </lineage>
</organism>
<keyword evidence="5 11" id="KW-0812">Transmembrane</keyword>
<evidence type="ECO:0000256" key="7">
    <source>
        <dbReference type="ARBA" id="ARBA00022989"/>
    </source>
</evidence>
<dbReference type="OMA" id="ILWTAYP"/>
<feature type="transmembrane region" description="Helical" evidence="11">
    <location>
        <begin position="243"/>
        <end position="261"/>
    </location>
</feature>
<evidence type="ECO:0000256" key="4">
    <source>
        <dbReference type="ARBA" id="ARBA00022606"/>
    </source>
</evidence>
<accession>A0A0G4GGE1</accession>
<keyword evidence="9 11" id="KW-0472">Membrane</keyword>
<evidence type="ECO:0000256" key="1">
    <source>
        <dbReference type="ARBA" id="ARBA00004141"/>
    </source>
</evidence>
<dbReference type="SUPFAM" id="SSF81321">
    <property type="entry name" value="Family A G protein-coupled receptor-like"/>
    <property type="match status" value="1"/>
</dbReference>
<evidence type="ECO:0000256" key="8">
    <source>
        <dbReference type="ARBA" id="ARBA00022991"/>
    </source>
</evidence>
<dbReference type="Pfam" id="PF01036">
    <property type="entry name" value="Bac_rhodopsin"/>
    <property type="match status" value="1"/>
</dbReference>
<evidence type="ECO:0000256" key="2">
    <source>
        <dbReference type="ARBA" id="ARBA00008130"/>
    </source>
</evidence>
<evidence type="ECO:0000256" key="3">
    <source>
        <dbReference type="ARBA" id="ARBA00022543"/>
    </source>
</evidence>
<name>A0A0G4GGE1_VITBC</name>
<evidence type="ECO:0000313" key="13">
    <source>
        <dbReference type="EMBL" id="CEM28689.1"/>
    </source>
</evidence>
<dbReference type="CDD" id="cd14965">
    <property type="entry name" value="7tm_Opsins_type1"/>
    <property type="match status" value="1"/>
</dbReference>
<dbReference type="OrthoDB" id="10261467at2759"/>
<keyword evidence="14" id="KW-1185">Reference proteome</keyword>
<evidence type="ECO:0000256" key="6">
    <source>
        <dbReference type="ARBA" id="ARBA00022925"/>
    </source>
</evidence>
<dbReference type="PhylomeDB" id="A0A0G4GGE1"/>
<dbReference type="GO" id="GO:0016020">
    <property type="term" value="C:membrane"/>
    <property type="evidence" value="ECO:0007669"/>
    <property type="project" value="UniProtKB-SubCell"/>
</dbReference>